<dbReference type="CTD" id="36383143"/>
<name>A0A090LLT1_STRRB</name>
<dbReference type="NCBIfam" id="NF033547">
    <property type="entry name" value="transpos_IS1595"/>
    <property type="match status" value="1"/>
</dbReference>
<dbReference type="OrthoDB" id="5862080at2759"/>
<dbReference type="STRING" id="34506.A0A090LLT1"/>
<dbReference type="WormBase" id="SRAE_X000009600">
    <property type="protein sequence ID" value="SRP08116"/>
    <property type="gene ID" value="WBGene00265650"/>
</dbReference>
<evidence type="ECO:0000313" key="3">
    <source>
        <dbReference type="Proteomes" id="UP000035682"/>
    </source>
</evidence>
<evidence type="ECO:0000313" key="4">
    <source>
        <dbReference type="WBParaSite" id="SRAE_X000009600.1"/>
    </source>
</evidence>
<protein>
    <submittedName>
        <fullName evidence="2 4">Transposase, ISXO2-like domain-containing protein</fullName>
    </submittedName>
</protein>
<reference evidence="2 3" key="1">
    <citation type="submission" date="2014-09" db="EMBL/GenBank/DDBJ databases">
        <authorList>
            <person name="Martin A.A."/>
        </authorList>
    </citation>
    <scope>NUCLEOTIDE SEQUENCE</scope>
    <source>
        <strain evidence="3">ED321</strain>
        <strain evidence="2">ED321 Heterogonic</strain>
    </source>
</reference>
<dbReference type="GeneID" id="36383143"/>
<evidence type="ECO:0000313" key="5">
    <source>
        <dbReference type="WormBase" id="SRAE_X000009600"/>
    </source>
</evidence>
<dbReference type="PANTHER" id="PTHR47163:SF2">
    <property type="entry name" value="SI:DKEY-17M8.2"/>
    <property type="match status" value="1"/>
</dbReference>
<gene>
    <name evidence="2 4 5" type="ORF">SRAE_X000009600</name>
</gene>
<reference evidence="4" key="2">
    <citation type="submission" date="2020-12" db="UniProtKB">
        <authorList>
            <consortium name="WormBaseParasite"/>
        </authorList>
    </citation>
    <scope>IDENTIFICATION</scope>
</reference>
<evidence type="ECO:0000313" key="2">
    <source>
        <dbReference type="EMBL" id="CEF70765.2"/>
    </source>
</evidence>
<evidence type="ECO:0000259" key="1">
    <source>
        <dbReference type="SMART" id="SM01126"/>
    </source>
</evidence>
<sequence length="292" mass="34176">MNIFSLPATEKEAVDFLMEHGILPKRRICPNGHQMKLYMGQRNQWNCNKRPCLKKIGLKHGTWFTDLKLDFVIAVRFIYCWSKELVSIKFCEEELGMSHDTTVKWCNYMREVCAASLERENSGKIGGEGRIVEVDESLFTRRKNHAGRVLPRIWILGGICRETGESFLKTVPDRGVQTLMKIIKDNVAEGSTIYTDSWKSYRTSELEAQGFTHFKVNHKYHFVDPESGAHTQTIERMWGSAKWRNKKQRGTSRNMLDSYLAEFMWRQRNKEENPFLQILRDIATFWPPEENT</sequence>
<accession>A0A090LLT1</accession>
<feature type="domain" description="ISXO2-like transposase" evidence="1">
    <location>
        <begin position="124"/>
        <end position="268"/>
    </location>
</feature>
<dbReference type="RefSeq" id="XP_024509961.1">
    <property type="nucleotide sequence ID" value="XM_024644398.1"/>
</dbReference>
<dbReference type="AlphaFoldDB" id="A0A090LLT1"/>
<proteinExistence type="predicted"/>
<dbReference type="WBParaSite" id="SRAE_X000009600.1">
    <property type="protein sequence ID" value="SRAE_X000009600.1"/>
    <property type="gene ID" value="WBGene00265650"/>
</dbReference>
<dbReference type="eggNOG" id="ENOG502QS5U">
    <property type="taxonomic scope" value="Eukaryota"/>
</dbReference>
<dbReference type="InterPro" id="IPR053164">
    <property type="entry name" value="IS1016-like_transposase"/>
</dbReference>
<organism evidence="2">
    <name type="scientific">Strongyloides ratti</name>
    <name type="common">Parasitic roundworm</name>
    <dbReference type="NCBI Taxonomy" id="34506"/>
    <lineage>
        <taxon>Eukaryota</taxon>
        <taxon>Metazoa</taxon>
        <taxon>Ecdysozoa</taxon>
        <taxon>Nematoda</taxon>
        <taxon>Chromadorea</taxon>
        <taxon>Rhabditida</taxon>
        <taxon>Tylenchina</taxon>
        <taxon>Panagrolaimomorpha</taxon>
        <taxon>Strongyloidoidea</taxon>
        <taxon>Strongyloididae</taxon>
        <taxon>Strongyloides</taxon>
    </lineage>
</organism>
<dbReference type="Proteomes" id="UP000035682">
    <property type="component" value="Unplaced"/>
</dbReference>
<dbReference type="InterPro" id="IPR024445">
    <property type="entry name" value="Tnp_ISXO2-like"/>
</dbReference>
<dbReference type="EMBL" id="LN609530">
    <property type="protein sequence ID" value="CEF70765.2"/>
    <property type="molecule type" value="Genomic_DNA"/>
</dbReference>
<dbReference type="OMA" id="AEFMWRR"/>
<dbReference type="PANTHER" id="PTHR47163">
    <property type="entry name" value="DDE_TNP_IS1595 DOMAIN-CONTAINING PROTEIN"/>
    <property type="match status" value="1"/>
</dbReference>
<dbReference type="SMART" id="SM01126">
    <property type="entry name" value="DDE_Tnp_IS1595"/>
    <property type="match status" value="1"/>
</dbReference>
<keyword evidence="3" id="KW-1185">Reference proteome</keyword>
<dbReference type="Pfam" id="PF12762">
    <property type="entry name" value="DDE_Tnp_IS1595"/>
    <property type="match status" value="1"/>
</dbReference>